<dbReference type="AlphaFoldDB" id="A0A1L8QMZ3"/>
<sequence>MSNTRYFSPLKTGFMIGTGIGLAAGIASTLWVKQHTTKSPNQILEEIKRSFLAEGPIEGSWIEHEATFIDHIVRETKAYSGGIVRYEDDELVVYEFLADAHSGTILSISQLEGI</sequence>
<organism evidence="2 3">
    <name type="scientific">Enterococcus aquimarinus</name>
    <dbReference type="NCBI Taxonomy" id="328396"/>
    <lineage>
        <taxon>Bacteria</taxon>
        <taxon>Bacillati</taxon>
        <taxon>Bacillota</taxon>
        <taxon>Bacilli</taxon>
        <taxon>Lactobacillales</taxon>
        <taxon>Enterococcaceae</taxon>
        <taxon>Enterococcus</taxon>
    </lineage>
</organism>
<reference evidence="2 3" key="1">
    <citation type="submission" date="2014-12" db="EMBL/GenBank/DDBJ databases">
        <title>Draft genome sequences of 29 type strains of Enterococci.</title>
        <authorList>
            <person name="Zhong Z."/>
            <person name="Sun Z."/>
            <person name="Liu W."/>
            <person name="Zhang W."/>
            <person name="Zhang H."/>
        </authorList>
    </citation>
    <scope>NUCLEOTIDE SEQUENCE [LARGE SCALE GENOMIC DNA]</scope>
    <source>
        <strain evidence="2 3">DSM 17690</strain>
    </source>
</reference>
<accession>A0A1L8QMZ3</accession>
<dbReference type="RefSeq" id="WP_071875790.1">
    <property type="nucleotide sequence ID" value="NZ_JBHSHF010000020.1"/>
</dbReference>
<proteinExistence type="predicted"/>
<dbReference type="STRING" id="328396.RU93_GL001357"/>
<evidence type="ECO:0000313" key="2">
    <source>
        <dbReference type="EMBL" id="OJG08870.1"/>
    </source>
</evidence>
<evidence type="ECO:0000256" key="1">
    <source>
        <dbReference type="SAM" id="Phobius"/>
    </source>
</evidence>
<evidence type="ECO:0000313" key="3">
    <source>
        <dbReference type="Proteomes" id="UP000182149"/>
    </source>
</evidence>
<feature type="transmembrane region" description="Helical" evidence="1">
    <location>
        <begin position="12"/>
        <end position="32"/>
    </location>
</feature>
<keyword evidence="1" id="KW-0812">Transmembrane</keyword>
<keyword evidence="1" id="KW-0472">Membrane</keyword>
<keyword evidence="1" id="KW-1133">Transmembrane helix</keyword>
<keyword evidence="3" id="KW-1185">Reference proteome</keyword>
<name>A0A1L8QMZ3_9ENTE</name>
<protein>
    <recommendedName>
        <fullName evidence="4">PepSY domain-containing protein</fullName>
    </recommendedName>
</protein>
<evidence type="ECO:0008006" key="4">
    <source>
        <dbReference type="Google" id="ProtNLM"/>
    </source>
</evidence>
<gene>
    <name evidence="2" type="ORF">RU93_GL001357</name>
</gene>
<dbReference type="OrthoDB" id="2989832at2"/>
<comment type="caution">
    <text evidence="2">The sequence shown here is derived from an EMBL/GenBank/DDBJ whole genome shotgun (WGS) entry which is preliminary data.</text>
</comment>
<dbReference type="Proteomes" id="UP000182149">
    <property type="component" value="Unassembled WGS sequence"/>
</dbReference>
<dbReference type="EMBL" id="JXKD01000027">
    <property type="protein sequence ID" value="OJG08870.1"/>
    <property type="molecule type" value="Genomic_DNA"/>
</dbReference>